<dbReference type="Proteomes" id="UP001056384">
    <property type="component" value="Chromosome 10"/>
</dbReference>
<protein>
    <submittedName>
        <fullName evidence="1">Uncharacterized protein</fullName>
    </submittedName>
</protein>
<gene>
    <name evidence="1" type="ORF">Slin15195_G115090</name>
</gene>
<evidence type="ECO:0000313" key="1">
    <source>
        <dbReference type="EMBL" id="USW58190.1"/>
    </source>
</evidence>
<keyword evidence="2" id="KW-1185">Reference proteome</keyword>
<organism evidence="1 2">
    <name type="scientific">Septoria linicola</name>
    <dbReference type="NCBI Taxonomy" id="215465"/>
    <lineage>
        <taxon>Eukaryota</taxon>
        <taxon>Fungi</taxon>
        <taxon>Dikarya</taxon>
        <taxon>Ascomycota</taxon>
        <taxon>Pezizomycotina</taxon>
        <taxon>Dothideomycetes</taxon>
        <taxon>Dothideomycetidae</taxon>
        <taxon>Mycosphaerellales</taxon>
        <taxon>Mycosphaerellaceae</taxon>
        <taxon>Septoria</taxon>
    </lineage>
</organism>
<accession>A0A9Q9AZZ9</accession>
<proteinExistence type="predicted"/>
<evidence type="ECO:0000313" key="2">
    <source>
        <dbReference type="Proteomes" id="UP001056384"/>
    </source>
</evidence>
<reference evidence="1" key="1">
    <citation type="submission" date="2022-06" db="EMBL/GenBank/DDBJ databases">
        <title>Complete genome sequences of two strains of the flax pathogen Septoria linicola.</title>
        <authorList>
            <person name="Lapalu N."/>
            <person name="Simon A."/>
            <person name="Demenou B."/>
            <person name="Paumier D."/>
            <person name="Guillot M.-P."/>
            <person name="Gout L."/>
            <person name="Valade R."/>
        </authorList>
    </citation>
    <scope>NUCLEOTIDE SEQUENCE</scope>
    <source>
        <strain evidence="1">SE15195</strain>
    </source>
</reference>
<name>A0A9Q9AZZ9_9PEZI</name>
<dbReference type="AlphaFoldDB" id="A0A9Q9AZZ9"/>
<dbReference type="EMBL" id="CP099427">
    <property type="protein sequence ID" value="USW58190.1"/>
    <property type="molecule type" value="Genomic_DNA"/>
</dbReference>
<sequence>MDASLQTATVVLATDTPARAANLVTRARGAIDAAATAVFPMAANLRMATYSGFDADFTPAQPVSTSYVTADQQTTTITTTSTSTTTVPAATATQIIPYNKQYERTDSNNCFYDYDQGYLSYGGVRNDDPTNNYQAGRTDCATNCNNNPQCGYFVFSQSTVQGITAGYCFVLAGQYSSASIACGKYDVQTTYIAAYNKGQ</sequence>